<reference evidence="2 3" key="1">
    <citation type="submission" date="2011-02" db="EMBL/GenBank/DDBJ databases">
        <authorList>
            <person name="Muzny D."/>
            <person name="Qin X."/>
            <person name="Deng J."/>
            <person name="Jiang H."/>
            <person name="Liu Y."/>
            <person name="Qu J."/>
            <person name="Song X.-Z."/>
            <person name="Zhang L."/>
            <person name="Thornton R."/>
            <person name="Coyle M."/>
            <person name="Francisco L."/>
            <person name="Jackson L."/>
            <person name="Javaid M."/>
            <person name="Korchina V."/>
            <person name="Kovar C."/>
            <person name="Mata R."/>
            <person name="Mathew T."/>
            <person name="Ngo R."/>
            <person name="Nguyen L."/>
            <person name="Nguyen N."/>
            <person name="Okwuonu G."/>
            <person name="Ongeri F."/>
            <person name="Pham C."/>
            <person name="Simmons D."/>
            <person name="Wilczek-Boney K."/>
            <person name="Hale W."/>
            <person name="Jakkamsetti A."/>
            <person name="Pham P."/>
            <person name="Ruth R."/>
            <person name="San Lucas F."/>
            <person name="Warren J."/>
            <person name="Zhang J."/>
            <person name="Zhao Z."/>
            <person name="Zhou C."/>
            <person name="Zhu D."/>
            <person name="Lee S."/>
            <person name="Bess C."/>
            <person name="Blankenburg K."/>
            <person name="Forbes L."/>
            <person name="Fu Q."/>
            <person name="Gubbala S."/>
            <person name="Hirani K."/>
            <person name="Jayaseelan J.C."/>
            <person name="Lara F."/>
            <person name="Munidasa M."/>
            <person name="Palculict T."/>
            <person name="Patil S."/>
            <person name="Pu L.-L."/>
            <person name="Saada N."/>
            <person name="Tang L."/>
            <person name="Weissenberger G."/>
            <person name="Zhu Y."/>
            <person name="Hemphill L."/>
            <person name="Shang Y."/>
            <person name="Youmans B."/>
            <person name="Ayvaz T."/>
            <person name="Ross M."/>
            <person name="Santibanez J."/>
            <person name="Aqrawi P."/>
            <person name="Gross S."/>
            <person name="Joshi V."/>
            <person name="Fowler G."/>
            <person name="Nazareth L."/>
            <person name="Reid J."/>
            <person name="Worley K."/>
            <person name="Petrosino J."/>
            <person name="Highlander S."/>
            <person name="Gibbs R."/>
        </authorList>
    </citation>
    <scope>NUCLEOTIDE SEQUENCE [LARGE SCALE GENOMIC DNA]</scope>
    <source>
        <strain evidence="2 3">ATCC BAA-1200</strain>
    </source>
</reference>
<organism evidence="2 3">
    <name type="scientific">Neisseria bacilliformis ATCC BAA-1200</name>
    <dbReference type="NCBI Taxonomy" id="888742"/>
    <lineage>
        <taxon>Bacteria</taxon>
        <taxon>Pseudomonadati</taxon>
        <taxon>Pseudomonadota</taxon>
        <taxon>Betaproteobacteria</taxon>
        <taxon>Neisseriales</taxon>
        <taxon>Neisseriaceae</taxon>
        <taxon>Neisseria</taxon>
    </lineage>
</organism>
<feature type="region of interest" description="Disordered" evidence="1">
    <location>
        <begin position="1"/>
        <end position="26"/>
    </location>
</feature>
<name>F2BCE0_9NEIS</name>
<dbReference type="OrthoDB" id="8611992at2"/>
<dbReference type="HOGENOM" id="CLU_203917_0_0_4"/>
<keyword evidence="3" id="KW-1185">Reference proteome</keyword>
<gene>
    <name evidence="2" type="ORF">HMPREF9123_1368</name>
</gene>
<evidence type="ECO:0000256" key="1">
    <source>
        <dbReference type="SAM" id="MobiDB-lite"/>
    </source>
</evidence>
<evidence type="ECO:0000313" key="2">
    <source>
        <dbReference type="EMBL" id="EGF10897.1"/>
    </source>
</evidence>
<protein>
    <submittedName>
        <fullName evidence="2">Uncharacterized protein</fullName>
    </submittedName>
</protein>
<proteinExistence type="predicted"/>
<comment type="caution">
    <text evidence="2">The sequence shown here is derived from an EMBL/GenBank/DDBJ whole genome shotgun (WGS) entry which is preliminary data.</text>
</comment>
<dbReference type="RefSeq" id="WP_007342377.1">
    <property type="nucleotide sequence ID" value="NZ_GL878494.1"/>
</dbReference>
<sequence>MTDKNSNAQQAARAVGRLKNKSGKEERLQGWRDACAEQGLSGEFVLSAKLNGAAYTEEEAAMVAELFGR</sequence>
<dbReference type="AlphaFoldDB" id="F2BCE0"/>
<evidence type="ECO:0000313" key="3">
    <source>
        <dbReference type="Proteomes" id="UP000004105"/>
    </source>
</evidence>
<dbReference type="EMBL" id="AFAY01000029">
    <property type="protein sequence ID" value="EGF10897.1"/>
    <property type="molecule type" value="Genomic_DNA"/>
</dbReference>
<accession>F2BCE0</accession>
<dbReference type="Proteomes" id="UP000004105">
    <property type="component" value="Unassembled WGS sequence"/>
</dbReference>
<feature type="compositionally biased region" description="Polar residues" evidence="1">
    <location>
        <begin position="1"/>
        <end position="10"/>
    </location>
</feature>